<dbReference type="AlphaFoldDB" id="A0A4Z2GPA8"/>
<reference evidence="2 3" key="1">
    <citation type="submission" date="2019-03" db="EMBL/GenBank/DDBJ databases">
        <title>First draft genome of Liparis tanakae, snailfish: a comprehensive survey of snailfish specific genes.</title>
        <authorList>
            <person name="Kim W."/>
            <person name="Song I."/>
            <person name="Jeong J.-H."/>
            <person name="Kim D."/>
            <person name="Kim S."/>
            <person name="Ryu S."/>
            <person name="Song J.Y."/>
            <person name="Lee S.K."/>
        </authorList>
    </citation>
    <scope>NUCLEOTIDE SEQUENCE [LARGE SCALE GENOMIC DNA]</scope>
    <source>
        <tissue evidence="2">Muscle</tissue>
    </source>
</reference>
<proteinExistence type="predicted"/>
<name>A0A4Z2GPA8_9TELE</name>
<dbReference type="EMBL" id="SRLO01000460">
    <property type="protein sequence ID" value="TNN55296.1"/>
    <property type="molecule type" value="Genomic_DNA"/>
</dbReference>
<gene>
    <name evidence="2" type="ORF">EYF80_034486</name>
</gene>
<sequence length="165" mass="17702">MAVSSTTVIELQLHACNDAATNSPKQQPALLQLQREAVTSAPLGVKQRPTILQGFKLQRDRLHRRPAGTSAVPVDQTAAAVEAGHVRRYGTKAYRRRSMTHRPLILTADVCRSPCPVIDKRGAGSVSAPSFSSQTDGLYLLNQPPAGIQEDSQLDRAEPAGQPSG</sequence>
<feature type="compositionally biased region" description="Polar residues" evidence="1">
    <location>
        <begin position="127"/>
        <end position="136"/>
    </location>
</feature>
<feature type="region of interest" description="Disordered" evidence="1">
    <location>
        <begin position="122"/>
        <end position="165"/>
    </location>
</feature>
<accession>A0A4Z2GPA8</accession>
<evidence type="ECO:0000313" key="2">
    <source>
        <dbReference type="EMBL" id="TNN55296.1"/>
    </source>
</evidence>
<keyword evidence="3" id="KW-1185">Reference proteome</keyword>
<comment type="caution">
    <text evidence="2">The sequence shown here is derived from an EMBL/GenBank/DDBJ whole genome shotgun (WGS) entry which is preliminary data.</text>
</comment>
<dbReference type="Proteomes" id="UP000314294">
    <property type="component" value="Unassembled WGS sequence"/>
</dbReference>
<organism evidence="2 3">
    <name type="scientific">Liparis tanakae</name>
    <name type="common">Tanaka's snailfish</name>
    <dbReference type="NCBI Taxonomy" id="230148"/>
    <lineage>
        <taxon>Eukaryota</taxon>
        <taxon>Metazoa</taxon>
        <taxon>Chordata</taxon>
        <taxon>Craniata</taxon>
        <taxon>Vertebrata</taxon>
        <taxon>Euteleostomi</taxon>
        <taxon>Actinopterygii</taxon>
        <taxon>Neopterygii</taxon>
        <taxon>Teleostei</taxon>
        <taxon>Neoteleostei</taxon>
        <taxon>Acanthomorphata</taxon>
        <taxon>Eupercaria</taxon>
        <taxon>Perciformes</taxon>
        <taxon>Cottioidei</taxon>
        <taxon>Cottales</taxon>
        <taxon>Liparidae</taxon>
        <taxon>Liparis</taxon>
    </lineage>
</organism>
<evidence type="ECO:0000313" key="3">
    <source>
        <dbReference type="Proteomes" id="UP000314294"/>
    </source>
</evidence>
<protein>
    <submittedName>
        <fullName evidence="2">Uncharacterized protein</fullName>
    </submittedName>
</protein>
<evidence type="ECO:0000256" key="1">
    <source>
        <dbReference type="SAM" id="MobiDB-lite"/>
    </source>
</evidence>